<evidence type="ECO:0000256" key="9">
    <source>
        <dbReference type="ARBA" id="ARBA00023136"/>
    </source>
</evidence>
<keyword evidence="9 16" id="KW-0472">Membrane</keyword>
<dbReference type="PROSITE" id="PS50869">
    <property type="entry name" value="BRICHOS"/>
    <property type="match status" value="1"/>
</dbReference>
<evidence type="ECO:0000256" key="17">
    <source>
        <dbReference type="SAM" id="MobiDB-lite"/>
    </source>
</evidence>
<evidence type="ECO:0000256" key="5">
    <source>
        <dbReference type="ARBA" id="ARBA00022685"/>
    </source>
</evidence>
<dbReference type="InParanoid" id="A0A4W3J7Q3"/>
<comment type="subcellular location">
    <subcellularLocation>
        <location evidence="1">Cell membrane</location>
        <topology evidence="1">Single-pass type II membrane protein</topology>
    </subcellularLocation>
    <subcellularLocation>
        <location evidence="14">Lysosome membrane</location>
        <topology evidence="14">Single-pass type II membrane protein</topology>
    </subcellularLocation>
    <subcellularLocation>
        <location evidence="16">Membrane</location>
        <topology evidence="16">Single-pass type II membrane protein</topology>
    </subcellularLocation>
</comment>
<keyword evidence="6 16" id="KW-0812">Transmembrane</keyword>
<dbReference type="GO" id="GO:0001540">
    <property type="term" value="F:amyloid-beta binding"/>
    <property type="evidence" value="ECO:0007669"/>
    <property type="project" value="TreeGrafter"/>
</dbReference>
<keyword evidence="20" id="KW-1185">Reference proteome</keyword>
<evidence type="ECO:0000256" key="3">
    <source>
        <dbReference type="ARBA" id="ARBA00022475"/>
    </source>
</evidence>
<dbReference type="GO" id="GO:0005886">
    <property type="term" value="C:plasma membrane"/>
    <property type="evidence" value="ECO:0007669"/>
    <property type="project" value="UniProtKB-SubCell"/>
</dbReference>
<comment type="caution">
    <text evidence="16">Lacks conserved residue(s) required for the propagation of feature annotation.</text>
</comment>
<evidence type="ECO:0000313" key="20">
    <source>
        <dbReference type="Proteomes" id="UP000314986"/>
    </source>
</evidence>
<keyword evidence="11" id="KW-0325">Glycoprotein</keyword>
<gene>
    <name evidence="19" type="primary">LOC103175130</name>
</gene>
<dbReference type="Proteomes" id="UP000314986">
    <property type="component" value="Unassembled WGS sequence"/>
</dbReference>
<dbReference type="SMART" id="SM01039">
    <property type="entry name" value="BRICHOS"/>
    <property type="match status" value="1"/>
</dbReference>
<evidence type="ECO:0000256" key="16">
    <source>
        <dbReference type="RuleBase" id="RU367061"/>
    </source>
</evidence>
<comment type="function">
    <text evidence="13">Negative regulator of amyloid-beta peptide production. May inhibit the processing of APP by blocking its access to alpha- and beta-secretase. Binding to the beta-secretase-cleaved APP C-terminal fragment is negligible, suggesting that ITM2C is a poor gamma-secretase cleavage inhibitor. May play a role in TNF-induced cell death and neuronal differentiation.</text>
</comment>
<accession>A0A4W3J7Q3</accession>
<protein>
    <recommendedName>
        <fullName evidence="16">Integral membrane protein 2</fullName>
    </recommendedName>
</protein>
<dbReference type="GO" id="GO:0005794">
    <property type="term" value="C:Golgi apparatus"/>
    <property type="evidence" value="ECO:0007669"/>
    <property type="project" value="TreeGrafter"/>
</dbReference>
<dbReference type="PANTHER" id="PTHR10962">
    <property type="entry name" value="INTEGRAL TRANSMEMBRANE PROTEIN 2"/>
    <property type="match status" value="1"/>
</dbReference>
<feature type="compositionally biased region" description="Basic and acidic residues" evidence="17">
    <location>
        <begin position="36"/>
        <end position="54"/>
    </location>
</feature>
<evidence type="ECO:0000256" key="10">
    <source>
        <dbReference type="ARBA" id="ARBA00023157"/>
    </source>
</evidence>
<evidence type="ECO:0000313" key="19">
    <source>
        <dbReference type="Ensembl" id="ENSCMIP00000039249.1"/>
    </source>
</evidence>
<evidence type="ECO:0000256" key="11">
    <source>
        <dbReference type="ARBA" id="ARBA00023180"/>
    </source>
</evidence>
<name>A0A4W3J7Q3_CALMI</name>
<reference evidence="20" key="3">
    <citation type="journal article" date="2014" name="Nature">
        <title>Elephant shark genome provides unique insights into gnathostome evolution.</title>
        <authorList>
            <consortium name="International Elephant Shark Genome Sequencing Consortium"/>
            <person name="Venkatesh B."/>
            <person name="Lee A.P."/>
            <person name="Ravi V."/>
            <person name="Maurya A.K."/>
            <person name="Lian M.M."/>
            <person name="Swann J.B."/>
            <person name="Ohta Y."/>
            <person name="Flajnik M.F."/>
            <person name="Sutoh Y."/>
            <person name="Kasahara M."/>
            <person name="Hoon S."/>
            <person name="Gangu V."/>
            <person name="Roy S.W."/>
            <person name="Irimia M."/>
            <person name="Korzh V."/>
            <person name="Kondrychyn I."/>
            <person name="Lim Z.W."/>
            <person name="Tay B.H."/>
            <person name="Tohari S."/>
            <person name="Kong K.W."/>
            <person name="Ho S."/>
            <person name="Lorente-Galdos B."/>
            <person name="Quilez J."/>
            <person name="Marques-Bonet T."/>
            <person name="Raney B.J."/>
            <person name="Ingham P.W."/>
            <person name="Tay A."/>
            <person name="Hillier L.W."/>
            <person name="Minx P."/>
            <person name="Boehm T."/>
            <person name="Wilson R.K."/>
            <person name="Brenner S."/>
            <person name="Warren W.C."/>
        </authorList>
    </citation>
    <scope>NUCLEOTIDE SEQUENCE [LARGE SCALE GENOMIC DNA]</scope>
</reference>
<dbReference type="Ensembl" id="ENSCMIT00000039816.1">
    <property type="protein sequence ID" value="ENSCMIP00000039249.1"/>
    <property type="gene ID" value="ENSCMIG00000016449.1"/>
</dbReference>
<reference evidence="20" key="1">
    <citation type="journal article" date="2006" name="Science">
        <title>Ancient noncoding elements conserved in the human genome.</title>
        <authorList>
            <person name="Venkatesh B."/>
            <person name="Kirkness E.F."/>
            <person name="Loh Y.H."/>
            <person name="Halpern A.L."/>
            <person name="Lee A.P."/>
            <person name="Johnson J."/>
            <person name="Dandona N."/>
            <person name="Viswanathan L.D."/>
            <person name="Tay A."/>
            <person name="Venter J.C."/>
            <person name="Strausberg R.L."/>
            <person name="Brenner S."/>
        </authorList>
    </citation>
    <scope>NUCLEOTIDE SEQUENCE [LARGE SCALE GENOMIC DNA]</scope>
</reference>
<comment type="similarity">
    <text evidence="2 16">Belongs to the ITM2 family.</text>
</comment>
<keyword evidence="3 16" id="KW-1003">Cell membrane</keyword>
<keyword evidence="4" id="KW-0597">Phosphoprotein</keyword>
<dbReference type="InterPro" id="IPR040145">
    <property type="entry name" value="ITM2"/>
</dbReference>
<reference evidence="19" key="4">
    <citation type="submission" date="2025-08" db="UniProtKB">
        <authorList>
            <consortium name="Ensembl"/>
        </authorList>
    </citation>
    <scope>IDENTIFICATION</scope>
</reference>
<evidence type="ECO:0000256" key="15">
    <source>
        <dbReference type="ARBA" id="ARBA00038611"/>
    </source>
</evidence>
<dbReference type="Pfam" id="PF04089">
    <property type="entry name" value="BRICHOS"/>
    <property type="match status" value="1"/>
</dbReference>
<keyword evidence="12" id="KW-0458">Lysosome</keyword>
<evidence type="ECO:0000256" key="4">
    <source>
        <dbReference type="ARBA" id="ARBA00022553"/>
    </source>
</evidence>
<dbReference type="GO" id="GO:0070062">
    <property type="term" value="C:extracellular exosome"/>
    <property type="evidence" value="ECO:0007669"/>
    <property type="project" value="TreeGrafter"/>
</dbReference>
<dbReference type="GO" id="GO:0042985">
    <property type="term" value="P:negative regulation of amyloid precursor protein biosynthetic process"/>
    <property type="evidence" value="ECO:0007669"/>
    <property type="project" value="TreeGrafter"/>
</dbReference>
<evidence type="ECO:0000256" key="14">
    <source>
        <dbReference type="ARBA" id="ARBA00037874"/>
    </source>
</evidence>
<evidence type="ECO:0000256" key="2">
    <source>
        <dbReference type="ARBA" id="ARBA00006794"/>
    </source>
</evidence>
<organism evidence="19 20">
    <name type="scientific">Callorhinchus milii</name>
    <name type="common">Ghost shark</name>
    <dbReference type="NCBI Taxonomy" id="7868"/>
    <lineage>
        <taxon>Eukaryota</taxon>
        <taxon>Metazoa</taxon>
        <taxon>Chordata</taxon>
        <taxon>Craniata</taxon>
        <taxon>Vertebrata</taxon>
        <taxon>Chondrichthyes</taxon>
        <taxon>Holocephali</taxon>
        <taxon>Chimaeriformes</taxon>
        <taxon>Callorhinchidae</taxon>
        <taxon>Callorhinchus</taxon>
    </lineage>
</organism>
<reference evidence="19" key="5">
    <citation type="submission" date="2025-09" db="UniProtKB">
        <authorList>
            <consortium name="Ensembl"/>
        </authorList>
    </citation>
    <scope>IDENTIFICATION</scope>
</reference>
<dbReference type="STRING" id="7868.ENSCMIP00000039249"/>
<keyword evidence="8 16" id="KW-1133">Transmembrane helix</keyword>
<reference evidence="20" key="2">
    <citation type="journal article" date="2007" name="PLoS Biol.">
        <title>Survey sequencing and comparative analysis of the elephant shark (Callorhinchus milii) genome.</title>
        <authorList>
            <person name="Venkatesh B."/>
            <person name="Kirkness E.F."/>
            <person name="Loh Y.H."/>
            <person name="Halpern A.L."/>
            <person name="Lee A.P."/>
            <person name="Johnson J."/>
            <person name="Dandona N."/>
            <person name="Viswanathan L.D."/>
            <person name="Tay A."/>
            <person name="Venter J.C."/>
            <person name="Strausberg R.L."/>
            <person name="Brenner S."/>
        </authorList>
    </citation>
    <scope>NUCLEOTIDE SEQUENCE [LARGE SCALE GENOMIC DNA]</scope>
</reference>
<dbReference type="PANTHER" id="PTHR10962:SF5">
    <property type="entry name" value="INTEGRAL MEMBRANE PROTEIN 2C"/>
    <property type="match status" value="1"/>
</dbReference>
<comment type="subunit">
    <text evidence="15">Interacts with BACE1. Interacts with APP. Interacts with STMN2.</text>
</comment>
<evidence type="ECO:0000256" key="1">
    <source>
        <dbReference type="ARBA" id="ARBA00004401"/>
    </source>
</evidence>
<evidence type="ECO:0000256" key="12">
    <source>
        <dbReference type="ARBA" id="ARBA00023228"/>
    </source>
</evidence>
<dbReference type="OMA" id="ETFICEQ"/>
<sequence length="350" mass="40654">MNTKWAFSFLSKKDTNTHTDSFGCVTLKLPESCGVGERETEREGSAPEKPDIVSAAERKIERERKKEREKESLILILIKKTFFFAFFFAKKNWKMVMIALPSLLGQKTDAEADKTEILIPQQNEEQTVPTGVRKPSVNGFCCLAFGLIVLLSGLILSSIYVYKYHFAVQLPQDNLFHCRVLYDEDSVYAPFKSQMQLDEDVEIYLEDEVEMINVPVPQFSGGDPADIIHDFQRRLTAYHDLSLDKCYVIELNTTIVMPPRNLWELLANVKKGTYLPQTYIMQEEMVVTEQVRNFYQMGGFINRLCNGKETYRLKRRNIKRTIQKRSLKSCRHIRHLENTFVTETFICEQE</sequence>
<evidence type="ECO:0000256" key="8">
    <source>
        <dbReference type="ARBA" id="ARBA00022989"/>
    </source>
</evidence>
<evidence type="ECO:0000256" key="7">
    <source>
        <dbReference type="ARBA" id="ARBA00022968"/>
    </source>
</evidence>
<feature type="transmembrane region" description="Helical" evidence="16">
    <location>
        <begin position="72"/>
        <end position="89"/>
    </location>
</feature>
<dbReference type="GeneTree" id="ENSGT00950000183115"/>
<keyword evidence="5" id="KW-0165">Cleavage on pair of basic residues</keyword>
<dbReference type="GO" id="GO:0005765">
    <property type="term" value="C:lysosomal membrane"/>
    <property type="evidence" value="ECO:0007669"/>
    <property type="project" value="UniProtKB-SubCell"/>
</dbReference>
<feature type="region of interest" description="Disordered" evidence="17">
    <location>
        <begin position="35"/>
        <end position="54"/>
    </location>
</feature>
<evidence type="ECO:0000259" key="18">
    <source>
        <dbReference type="PROSITE" id="PS50869"/>
    </source>
</evidence>
<proteinExistence type="inferred from homology"/>
<dbReference type="AlphaFoldDB" id="A0A4W3J7Q3"/>
<feature type="domain" description="BRICHOS" evidence="18">
    <location>
        <begin position="219"/>
        <end position="313"/>
    </location>
</feature>
<evidence type="ECO:0000256" key="6">
    <source>
        <dbReference type="ARBA" id="ARBA00022692"/>
    </source>
</evidence>
<keyword evidence="7 16" id="KW-0735">Signal-anchor</keyword>
<evidence type="ECO:0000256" key="13">
    <source>
        <dbReference type="ARBA" id="ARBA00037782"/>
    </source>
</evidence>
<feature type="transmembrane region" description="Helical" evidence="16">
    <location>
        <begin position="137"/>
        <end position="162"/>
    </location>
</feature>
<keyword evidence="10" id="KW-1015">Disulfide bond</keyword>
<dbReference type="InterPro" id="IPR007084">
    <property type="entry name" value="BRICHOS_dom"/>
</dbReference>